<gene>
    <name evidence="5 7" type="primary">cbiD</name>
    <name evidence="7" type="ORF">GMD59_05655</name>
    <name evidence="6" type="ORF">TQ39_09820</name>
</gene>
<dbReference type="SUPFAM" id="SSF111342">
    <property type="entry name" value="CbiD-like"/>
    <property type="match status" value="1"/>
</dbReference>
<evidence type="ECO:0000256" key="1">
    <source>
        <dbReference type="ARBA" id="ARBA00022573"/>
    </source>
</evidence>
<dbReference type="AlphaFoldDB" id="A0A0D8IZE4"/>
<accession>A0A0D8IZE4</accession>
<keyword evidence="1 5" id="KW-0169">Cobalamin biosynthesis</keyword>
<evidence type="ECO:0000313" key="6">
    <source>
        <dbReference type="EMBL" id="KJF39859.1"/>
    </source>
</evidence>
<keyword evidence="4 5" id="KW-0949">S-adenosyl-L-methionine</keyword>
<evidence type="ECO:0000256" key="3">
    <source>
        <dbReference type="ARBA" id="ARBA00022679"/>
    </source>
</evidence>
<dbReference type="GO" id="GO:0032259">
    <property type="term" value="P:methylation"/>
    <property type="evidence" value="ECO:0007669"/>
    <property type="project" value="UniProtKB-KW"/>
</dbReference>
<dbReference type="Pfam" id="PF01888">
    <property type="entry name" value="CbiD"/>
    <property type="match status" value="1"/>
</dbReference>
<comment type="caution">
    <text evidence="6">The sequence shown here is derived from an EMBL/GenBank/DDBJ whole genome shotgun (WGS) entry which is preliminary data.</text>
</comment>
<dbReference type="GO" id="GO:0008168">
    <property type="term" value="F:methyltransferase activity"/>
    <property type="evidence" value="ECO:0007669"/>
    <property type="project" value="UniProtKB-UniRule"/>
</dbReference>
<evidence type="ECO:0000313" key="7">
    <source>
        <dbReference type="EMBL" id="MTS26770.1"/>
    </source>
</evidence>
<dbReference type="NCBIfam" id="TIGR00312">
    <property type="entry name" value="cbiD"/>
    <property type="match status" value="1"/>
</dbReference>
<dbReference type="HAMAP" id="MF_00787">
    <property type="entry name" value="CbiD"/>
    <property type="match status" value="1"/>
</dbReference>
<protein>
    <recommendedName>
        <fullName evidence="5">Cobalt-precorrin-5B C(1)-methyltransferase</fullName>
        <ecNumber evidence="5">2.1.1.195</ecNumber>
    </recommendedName>
    <alternativeName>
        <fullName evidence="5">Cobalt-precorrin-6A synthase</fullName>
    </alternativeName>
</protein>
<keyword evidence="2 5" id="KW-0489">Methyltransferase</keyword>
<dbReference type="UniPathway" id="UPA00148">
    <property type="reaction ID" value="UER00227"/>
</dbReference>
<evidence type="ECO:0000256" key="5">
    <source>
        <dbReference type="HAMAP-Rule" id="MF_00787"/>
    </source>
</evidence>
<dbReference type="RefSeq" id="WP_009322525.1">
    <property type="nucleotide sequence ID" value="NZ_CAOJUJ010000014.1"/>
</dbReference>
<dbReference type="Proteomes" id="UP000472755">
    <property type="component" value="Unassembled WGS sequence"/>
</dbReference>
<comment type="similarity">
    <text evidence="5">Belongs to the CbiD family.</text>
</comment>
<dbReference type="EMBL" id="JXXK01000012">
    <property type="protein sequence ID" value="KJF39859.1"/>
    <property type="molecule type" value="Genomic_DNA"/>
</dbReference>
<name>A0A0D8IZE4_9FIRM</name>
<dbReference type="EMBL" id="WMZU01000006">
    <property type="protein sequence ID" value="MTS26770.1"/>
    <property type="molecule type" value="Genomic_DNA"/>
</dbReference>
<comment type="catalytic activity">
    <reaction evidence="5">
        <text>Co-precorrin-5B + S-adenosyl-L-methionine = Co-precorrin-6A + S-adenosyl-L-homocysteine</text>
        <dbReference type="Rhea" id="RHEA:26285"/>
        <dbReference type="ChEBI" id="CHEBI:57856"/>
        <dbReference type="ChEBI" id="CHEBI:59789"/>
        <dbReference type="ChEBI" id="CHEBI:60063"/>
        <dbReference type="ChEBI" id="CHEBI:60064"/>
        <dbReference type="EC" id="2.1.1.195"/>
    </reaction>
</comment>
<evidence type="ECO:0000256" key="2">
    <source>
        <dbReference type="ARBA" id="ARBA00022603"/>
    </source>
</evidence>
<reference evidence="7 9" key="2">
    <citation type="journal article" date="2019" name="Nat. Med.">
        <title>A library of human gut bacterial isolates paired with longitudinal multiomics data enables mechanistic microbiome research.</title>
        <authorList>
            <person name="Poyet M."/>
            <person name="Groussin M."/>
            <person name="Gibbons S.M."/>
            <person name="Avila-Pacheco J."/>
            <person name="Jiang X."/>
            <person name="Kearney S.M."/>
            <person name="Perrotta A.R."/>
            <person name="Berdy B."/>
            <person name="Zhao S."/>
            <person name="Lieberman T.D."/>
            <person name="Swanson P.K."/>
            <person name="Smith M."/>
            <person name="Roesemann S."/>
            <person name="Alexander J.E."/>
            <person name="Rich S.A."/>
            <person name="Livny J."/>
            <person name="Vlamakis H."/>
            <person name="Clish C."/>
            <person name="Bullock K."/>
            <person name="Deik A."/>
            <person name="Scott J."/>
            <person name="Pierce K.A."/>
            <person name="Xavier R.J."/>
            <person name="Alm E.J."/>
        </authorList>
    </citation>
    <scope>NUCLEOTIDE SEQUENCE [LARGE SCALE GENOMIC DNA]</scope>
    <source>
        <strain evidence="7 9">BIOML-A4</strain>
    </source>
</reference>
<comment type="function">
    <text evidence="5">Catalyzes the methylation of C-1 in cobalt-precorrin-5B to form cobalt-precorrin-6A.</text>
</comment>
<evidence type="ECO:0000256" key="4">
    <source>
        <dbReference type="ARBA" id="ARBA00022691"/>
    </source>
</evidence>
<dbReference type="GeneID" id="42858932"/>
<dbReference type="PANTHER" id="PTHR35863">
    <property type="entry name" value="COBALT-PRECORRIN-5B C(1)-METHYLTRANSFERASE"/>
    <property type="match status" value="1"/>
</dbReference>
<evidence type="ECO:0000313" key="8">
    <source>
        <dbReference type="Proteomes" id="UP000032483"/>
    </source>
</evidence>
<comment type="pathway">
    <text evidence="5">Cofactor biosynthesis; adenosylcobalamin biosynthesis; cob(II)yrinate a,c-diamide from sirohydrochlorin (anaerobic route): step 6/10.</text>
</comment>
<evidence type="ECO:0000313" key="9">
    <source>
        <dbReference type="Proteomes" id="UP000472755"/>
    </source>
</evidence>
<dbReference type="Proteomes" id="UP000032483">
    <property type="component" value="Unassembled WGS sequence"/>
</dbReference>
<sequence>MPFEHYIQSGGKRLRCGYTTGTCAALAAAGAARLLLGGRAPESVTLTTPGGLPVTAAPRYCRMAGETACCAVEKDGGDDIDATHGALIEARVERAAQPGVVIDGGPGVGRVTKPGLDQPVGAAAINRVPRRMIEQAVRAVCDALNWDGGLRVTICVPEGAALAKKTFNPQLGIEGGISILGTSGIVEPMSMQALIDTVALSLRQARAQGAARVLLTPGNYGVDFLREQGLDAAGAPVVKCSNFIGDALDEAAALGFADVLLVGHIGKLAKLAGGVMNTHSRYADCRTELLCAHAAVCGASQKTCAALLDAATTDACIALLDEAGLRAPVLDSLLRAVERHLVRRAAGAYRVGAVLFSNEYGLLGRTASAAEMLAEWKGKKQ</sequence>
<proteinExistence type="inferred from homology"/>
<dbReference type="Gene3D" id="3.30.2110.10">
    <property type="entry name" value="CbiD-like"/>
    <property type="match status" value="1"/>
</dbReference>
<organism evidence="6 8">
    <name type="scientific">Ruthenibacterium lactatiformans</name>
    <dbReference type="NCBI Taxonomy" id="1550024"/>
    <lineage>
        <taxon>Bacteria</taxon>
        <taxon>Bacillati</taxon>
        <taxon>Bacillota</taxon>
        <taxon>Clostridia</taxon>
        <taxon>Eubacteriales</taxon>
        <taxon>Oscillospiraceae</taxon>
        <taxon>Ruthenibacterium</taxon>
    </lineage>
</organism>
<reference evidence="6" key="1">
    <citation type="submission" date="2015-02" db="EMBL/GenBank/DDBJ databases">
        <title>A novel member of the family Ruminococcaceae isolated from human feces.</title>
        <authorList>
            <person name="Shkoporov A.N."/>
            <person name="Chaplin A.V."/>
            <person name="Motuzova O.V."/>
            <person name="Kafarskaia L.I."/>
            <person name="Khokhlova E.V."/>
            <person name="Efimov B.A."/>
        </authorList>
    </citation>
    <scope>NUCLEOTIDE SEQUENCE [LARGE SCALE GENOMIC DNA]</scope>
    <source>
        <strain evidence="6">585-1</strain>
    </source>
</reference>
<dbReference type="InterPro" id="IPR002748">
    <property type="entry name" value="CbiD"/>
</dbReference>
<dbReference type="PANTHER" id="PTHR35863:SF1">
    <property type="entry name" value="COBALT-PRECORRIN-5B C(1)-METHYLTRANSFERASE"/>
    <property type="match status" value="1"/>
</dbReference>
<dbReference type="PIRSF" id="PIRSF026782">
    <property type="entry name" value="CbiD"/>
    <property type="match status" value="1"/>
</dbReference>
<dbReference type="PATRIC" id="fig|1550024.3.peg.2240"/>
<keyword evidence="3 5" id="KW-0808">Transferase</keyword>
<dbReference type="GO" id="GO:0019251">
    <property type="term" value="P:anaerobic cobalamin biosynthetic process"/>
    <property type="evidence" value="ECO:0007669"/>
    <property type="project" value="UniProtKB-UniRule"/>
</dbReference>
<keyword evidence="8" id="KW-1185">Reference proteome</keyword>
<dbReference type="InterPro" id="IPR036074">
    <property type="entry name" value="CbiD_sf"/>
</dbReference>
<dbReference type="EC" id="2.1.1.195" evidence="5"/>